<accession>A0A852R600</accession>
<feature type="compositionally biased region" description="Basic and acidic residues" evidence="1">
    <location>
        <begin position="68"/>
        <end position="77"/>
    </location>
</feature>
<organism evidence="2 3">
    <name type="scientific">Leucobacter aridicollis</name>
    <dbReference type="NCBI Taxonomy" id="283878"/>
    <lineage>
        <taxon>Bacteria</taxon>
        <taxon>Bacillati</taxon>
        <taxon>Actinomycetota</taxon>
        <taxon>Actinomycetes</taxon>
        <taxon>Micrococcales</taxon>
        <taxon>Microbacteriaceae</taxon>
        <taxon>Leucobacter</taxon>
    </lineage>
</organism>
<sequence length="251" mass="26531">MRAAGALSRAQRHAPIRTVVAGVAAILVASAALVGCSVQPEPVDPPAPTATTPPTAAPEPTQEPSEPSWERFEDPRLPHSFEIPPGWTVVDLGGDAEIRAFQFGVVNAAGEQLLTFASRVQGLGGACRDLPELSIEEADTRSVELPGYVAATDSPAPLVAPRVVYRVSEVNGGALASLSLSDDTPPEACMYYNLLHTEGGLAMFATQLQVDSFDPAASPWLFGSVEEAREYANTAEYEQLVRVLSSLSFAE</sequence>
<keyword evidence="3" id="KW-1185">Reference proteome</keyword>
<gene>
    <name evidence="2" type="ORF">BJ960_003060</name>
</gene>
<dbReference type="RefSeq" id="WP_185987930.1">
    <property type="nucleotide sequence ID" value="NZ_BAAALZ010000006.1"/>
</dbReference>
<feature type="region of interest" description="Disordered" evidence="1">
    <location>
        <begin position="42"/>
        <end position="77"/>
    </location>
</feature>
<feature type="compositionally biased region" description="Low complexity" evidence="1">
    <location>
        <begin position="49"/>
        <end position="67"/>
    </location>
</feature>
<comment type="caution">
    <text evidence="2">The sequence shown here is derived from an EMBL/GenBank/DDBJ whole genome shotgun (WGS) entry which is preliminary data.</text>
</comment>
<name>A0A852R600_9MICO</name>
<reference evidence="2 3" key="1">
    <citation type="submission" date="2020-07" db="EMBL/GenBank/DDBJ databases">
        <title>Sequencing the genomes of 1000 actinobacteria strains.</title>
        <authorList>
            <person name="Klenk H.-P."/>
        </authorList>
    </citation>
    <scope>NUCLEOTIDE SEQUENCE [LARGE SCALE GENOMIC DNA]</scope>
    <source>
        <strain evidence="2 3">DSM 17380</strain>
    </source>
</reference>
<protein>
    <submittedName>
        <fullName evidence="2">Uncharacterized protein</fullName>
    </submittedName>
</protein>
<dbReference type="AlphaFoldDB" id="A0A852R600"/>
<evidence type="ECO:0000256" key="1">
    <source>
        <dbReference type="SAM" id="MobiDB-lite"/>
    </source>
</evidence>
<proteinExistence type="predicted"/>
<evidence type="ECO:0000313" key="3">
    <source>
        <dbReference type="Proteomes" id="UP000586095"/>
    </source>
</evidence>
<dbReference type="Proteomes" id="UP000586095">
    <property type="component" value="Unassembled WGS sequence"/>
</dbReference>
<dbReference type="EMBL" id="JACCBD010000001">
    <property type="protein sequence ID" value="NYD28257.1"/>
    <property type="molecule type" value="Genomic_DNA"/>
</dbReference>
<evidence type="ECO:0000313" key="2">
    <source>
        <dbReference type="EMBL" id="NYD28257.1"/>
    </source>
</evidence>